<protein>
    <recommendedName>
        <fullName evidence="5">SWIM-type domain-containing protein</fullName>
    </recommendedName>
</protein>
<sequence length="367" mass="43020">MTLEEIMGKWDESFEYAFNFKAEVERTHSGSLVDIDYAQVGKKVRFTRMFVALKSCVDSFLKGCRPFLGVDSTVLTGRWRGQLASAIAIDGYNWMFPVAYGVFDSETGDNWKWFFERLHVAIGSPPGLVISTDAGKGIDIAVTKVFTNGVEHRECMRYLVKNFQKRYRGDVFEQHLWPACRAYNEVKYDYHYNIMKTASPAAIKWIEDNHKHLWNRCKFSRASKCDYVTNNIAETFNIWIRHEKSLPVIPLMDRIRQLLMEKQDIRRRLASKLKGNILPHIIRDLNAKSRNLRFVIHKGYNHTAEIQGTDRYLVTWRHTINLKQKECSCKEWQLTGLPCKHALCYISSKRNHKMEDYVHSYYSVDMF</sequence>
<reference evidence="6" key="1">
    <citation type="submission" date="2014-09" db="EMBL/GenBank/DDBJ databases">
        <authorList>
            <person name="Magalhaes I.L.F."/>
            <person name="Oliveira U."/>
            <person name="Santos F.R."/>
            <person name="Vidigal T.H.D.A."/>
            <person name="Brescovit A.D."/>
            <person name="Santos A.J."/>
        </authorList>
    </citation>
    <scope>NUCLEOTIDE SEQUENCE</scope>
    <source>
        <tissue evidence="6">Shoot tissue taken approximately 20 cm above the soil surface</tissue>
    </source>
</reference>
<accession>A0A0A9ASX4</accession>
<keyword evidence="3" id="KW-0862">Zinc</keyword>
<dbReference type="SMART" id="SM00575">
    <property type="entry name" value="ZnF_PMZ"/>
    <property type="match status" value="1"/>
</dbReference>
<dbReference type="Pfam" id="PF10551">
    <property type="entry name" value="MULE"/>
    <property type="match status" value="1"/>
</dbReference>
<dbReference type="InterPro" id="IPR007527">
    <property type="entry name" value="Znf_SWIM"/>
</dbReference>
<evidence type="ECO:0000259" key="5">
    <source>
        <dbReference type="PROSITE" id="PS50966"/>
    </source>
</evidence>
<reference evidence="6" key="2">
    <citation type="journal article" date="2015" name="Data Brief">
        <title>Shoot transcriptome of the giant reed, Arundo donax.</title>
        <authorList>
            <person name="Barrero R.A."/>
            <person name="Guerrero F.D."/>
            <person name="Moolhuijzen P."/>
            <person name="Goolsby J.A."/>
            <person name="Tidwell J."/>
            <person name="Bellgard S.E."/>
            <person name="Bellgard M.I."/>
        </authorList>
    </citation>
    <scope>NUCLEOTIDE SEQUENCE</scope>
    <source>
        <tissue evidence="6">Shoot tissue taken approximately 20 cm above the soil surface</tissue>
    </source>
</reference>
<keyword evidence="1" id="KW-0479">Metal-binding</keyword>
<evidence type="ECO:0000313" key="6">
    <source>
        <dbReference type="EMBL" id="JAD54216.1"/>
    </source>
</evidence>
<dbReference type="AlphaFoldDB" id="A0A0A9ASX4"/>
<name>A0A0A9ASX4_ARUDO</name>
<dbReference type="PROSITE" id="PS50966">
    <property type="entry name" value="ZF_SWIM"/>
    <property type="match status" value="1"/>
</dbReference>
<dbReference type="PANTHER" id="PTHR31973">
    <property type="entry name" value="POLYPROTEIN, PUTATIVE-RELATED"/>
    <property type="match status" value="1"/>
</dbReference>
<organism evidence="6">
    <name type="scientific">Arundo donax</name>
    <name type="common">Giant reed</name>
    <name type="synonym">Donax arundinaceus</name>
    <dbReference type="NCBI Taxonomy" id="35708"/>
    <lineage>
        <taxon>Eukaryota</taxon>
        <taxon>Viridiplantae</taxon>
        <taxon>Streptophyta</taxon>
        <taxon>Embryophyta</taxon>
        <taxon>Tracheophyta</taxon>
        <taxon>Spermatophyta</taxon>
        <taxon>Magnoliopsida</taxon>
        <taxon>Liliopsida</taxon>
        <taxon>Poales</taxon>
        <taxon>Poaceae</taxon>
        <taxon>PACMAD clade</taxon>
        <taxon>Arundinoideae</taxon>
        <taxon>Arundineae</taxon>
        <taxon>Arundo</taxon>
    </lineage>
</organism>
<proteinExistence type="predicted"/>
<evidence type="ECO:0000256" key="4">
    <source>
        <dbReference type="PROSITE-ProRule" id="PRU00325"/>
    </source>
</evidence>
<dbReference type="GO" id="GO:0008270">
    <property type="term" value="F:zinc ion binding"/>
    <property type="evidence" value="ECO:0007669"/>
    <property type="project" value="UniProtKB-KW"/>
</dbReference>
<dbReference type="InterPro" id="IPR006564">
    <property type="entry name" value="Znf_PMZ"/>
</dbReference>
<dbReference type="Pfam" id="PF04434">
    <property type="entry name" value="SWIM"/>
    <property type="match status" value="1"/>
</dbReference>
<evidence type="ECO:0000256" key="1">
    <source>
        <dbReference type="ARBA" id="ARBA00022723"/>
    </source>
</evidence>
<dbReference type="PANTHER" id="PTHR31973:SF188">
    <property type="entry name" value="POLYPROTEIN, PUTATIVE-RELATED"/>
    <property type="match status" value="1"/>
</dbReference>
<evidence type="ECO:0000256" key="2">
    <source>
        <dbReference type="ARBA" id="ARBA00022771"/>
    </source>
</evidence>
<dbReference type="EMBL" id="GBRH01243679">
    <property type="protein sequence ID" value="JAD54216.1"/>
    <property type="molecule type" value="Transcribed_RNA"/>
</dbReference>
<keyword evidence="2 4" id="KW-0863">Zinc-finger</keyword>
<evidence type="ECO:0000256" key="3">
    <source>
        <dbReference type="ARBA" id="ARBA00022833"/>
    </source>
</evidence>
<feature type="domain" description="SWIM-type" evidence="5">
    <location>
        <begin position="312"/>
        <end position="350"/>
    </location>
</feature>
<dbReference type="InterPro" id="IPR018289">
    <property type="entry name" value="MULE_transposase_dom"/>
</dbReference>